<dbReference type="EMBL" id="QJKJ01002905">
    <property type="protein sequence ID" value="RDY00791.1"/>
    <property type="molecule type" value="Genomic_DNA"/>
</dbReference>
<reference evidence="1" key="1">
    <citation type="submission" date="2018-05" db="EMBL/GenBank/DDBJ databases">
        <title>Draft genome of Mucuna pruriens seed.</title>
        <authorList>
            <person name="Nnadi N.E."/>
            <person name="Vos R."/>
            <person name="Hasami M.H."/>
            <person name="Devisetty U.K."/>
            <person name="Aguiy J.C."/>
        </authorList>
    </citation>
    <scope>NUCLEOTIDE SEQUENCE [LARGE SCALE GENOMIC DNA]</scope>
    <source>
        <strain evidence="1">JCA_2017</strain>
    </source>
</reference>
<evidence type="ECO:0000313" key="2">
    <source>
        <dbReference type="Proteomes" id="UP000257109"/>
    </source>
</evidence>
<gene>
    <name evidence="1" type="ORF">CR513_15981</name>
</gene>
<evidence type="ECO:0000313" key="1">
    <source>
        <dbReference type="EMBL" id="RDY00791.1"/>
    </source>
</evidence>
<sequence length="86" mass="9933">MILREIHDLSTIRKVDAFGTAYRGRYLLLLLWSNSWLEICNPLPALSLHMREAKSPCIRGRIVDEIDFSTKFHIESCVRVSDVEDA</sequence>
<keyword evidence="2" id="KW-1185">Reference proteome</keyword>
<comment type="caution">
    <text evidence="1">The sequence shown here is derived from an EMBL/GenBank/DDBJ whole genome shotgun (WGS) entry which is preliminary data.</text>
</comment>
<proteinExistence type="predicted"/>
<dbReference type="AlphaFoldDB" id="A0A371HDB7"/>
<organism evidence="1 2">
    <name type="scientific">Mucuna pruriens</name>
    <name type="common">Velvet bean</name>
    <name type="synonym">Dolichos pruriens</name>
    <dbReference type="NCBI Taxonomy" id="157652"/>
    <lineage>
        <taxon>Eukaryota</taxon>
        <taxon>Viridiplantae</taxon>
        <taxon>Streptophyta</taxon>
        <taxon>Embryophyta</taxon>
        <taxon>Tracheophyta</taxon>
        <taxon>Spermatophyta</taxon>
        <taxon>Magnoliopsida</taxon>
        <taxon>eudicotyledons</taxon>
        <taxon>Gunneridae</taxon>
        <taxon>Pentapetalae</taxon>
        <taxon>rosids</taxon>
        <taxon>fabids</taxon>
        <taxon>Fabales</taxon>
        <taxon>Fabaceae</taxon>
        <taxon>Papilionoideae</taxon>
        <taxon>50 kb inversion clade</taxon>
        <taxon>NPAAA clade</taxon>
        <taxon>indigoferoid/millettioid clade</taxon>
        <taxon>Phaseoleae</taxon>
        <taxon>Mucuna</taxon>
    </lineage>
</organism>
<dbReference type="Proteomes" id="UP000257109">
    <property type="component" value="Unassembled WGS sequence"/>
</dbReference>
<protein>
    <submittedName>
        <fullName evidence="1">Uncharacterized protein</fullName>
    </submittedName>
</protein>
<name>A0A371HDB7_MUCPR</name>
<accession>A0A371HDB7</accession>
<feature type="non-terminal residue" evidence="1">
    <location>
        <position position="1"/>
    </location>
</feature>